<proteinExistence type="predicted"/>
<sequence>MKYYLQWASIAVTRLRPRKARGATAPLTLESSPQWRIWVFLIVSCSSHLMISNRKTNWLSRKPHNLMSWKGFSLERRSRAAFISRPQMGHRH</sequence>
<keyword evidence="2" id="KW-1185">Reference proteome</keyword>
<dbReference type="EMBL" id="JARK01001361">
    <property type="protein sequence ID" value="EYC19164.1"/>
    <property type="molecule type" value="Genomic_DNA"/>
</dbReference>
<dbReference type="AlphaFoldDB" id="A0A016UUR1"/>
<comment type="caution">
    <text evidence="1">The sequence shown here is derived from an EMBL/GenBank/DDBJ whole genome shotgun (WGS) entry which is preliminary data.</text>
</comment>
<protein>
    <submittedName>
        <fullName evidence="1">Uncharacterized protein</fullName>
    </submittedName>
</protein>
<evidence type="ECO:0000313" key="2">
    <source>
        <dbReference type="Proteomes" id="UP000024635"/>
    </source>
</evidence>
<reference evidence="2" key="1">
    <citation type="journal article" date="2015" name="Nat. Genet.">
        <title>The genome and transcriptome of the zoonotic hookworm Ancylostoma ceylanicum identify infection-specific gene families.</title>
        <authorList>
            <person name="Schwarz E.M."/>
            <person name="Hu Y."/>
            <person name="Antoshechkin I."/>
            <person name="Miller M.M."/>
            <person name="Sternberg P.W."/>
            <person name="Aroian R.V."/>
        </authorList>
    </citation>
    <scope>NUCLEOTIDE SEQUENCE</scope>
    <source>
        <strain evidence="2">HY135</strain>
    </source>
</reference>
<evidence type="ECO:0000313" key="1">
    <source>
        <dbReference type="EMBL" id="EYC19164.1"/>
    </source>
</evidence>
<organism evidence="1 2">
    <name type="scientific">Ancylostoma ceylanicum</name>
    <dbReference type="NCBI Taxonomy" id="53326"/>
    <lineage>
        <taxon>Eukaryota</taxon>
        <taxon>Metazoa</taxon>
        <taxon>Ecdysozoa</taxon>
        <taxon>Nematoda</taxon>
        <taxon>Chromadorea</taxon>
        <taxon>Rhabditida</taxon>
        <taxon>Rhabditina</taxon>
        <taxon>Rhabditomorpha</taxon>
        <taxon>Strongyloidea</taxon>
        <taxon>Ancylostomatidae</taxon>
        <taxon>Ancylostomatinae</taxon>
        <taxon>Ancylostoma</taxon>
    </lineage>
</organism>
<gene>
    <name evidence="1" type="primary">Acey_s0025.g1210</name>
    <name evidence="1" type="ORF">Y032_0025g1210</name>
</gene>
<name>A0A016UUR1_9BILA</name>
<accession>A0A016UUR1</accession>
<dbReference type="Proteomes" id="UP000024635">
    <property type="component" value="Unassembled WGS sequence"/>
</dbReference>